<dbReference type="InterPro" id="IPR038740">
    <property type="entry name" value="BioF2-like_GNAT_dom"/>
</dbReference>
<evidence type="ECO:0000313" key="3">
    <source>
        <dbReference type="Proteomes" id="UP000195442"/>
    </source>
</evidence>
<dbReference type="SUPFAM" id="SSF55729">
    <property type="entry name" value="Acyl-CoA N-acyltransferases (Nat)"/>
    <property type="match status" value="1"/>
</dbReference>
<proteinExistence type="predicted"/>
<protein>
    <recommendedName>
        <fullName evidence="1">BioF2-like acetyltransferase domain-containing protein</fullName>
    </recommendedName>
</protein>
<dbReference type="InterPro" id="IPR016181">
    <property type="entry name" value="Acyl_CoA_acyltransferase"/>
</dbReference>
<dbReference type="Gene3D" id="3.40.630.30">
    <property type="match status" value="1"/>
</dbReference>
<keyword evidence="3" id="KW-1185">Reference proteome</keyword>
<sequence length="383" mass="44103">MLSTETINTLIFNSFDEIETVWRSFEESSDNTAFQNFDWLKHWYDSVGVASGCRACLVVVEYPVGQPVMLLPLGIEKRQGVNCLVWLGGAVSDYHGPLLSPQLSENFTQDFFQKAWQAIQVSLPAYDAILFEKMPKDIGAQLNPFVSLSCIPTASNAHFTYLGTQFDGFLKAKRSSKSISTEKRKHRRLQEYGQVEFVIASDSKQIKRFLADMIAQKVRSYMEMGVANLFESKEVCDFFNVLSAQAIPLGFVHLSALMLDDRIIATHWGLVYKKRFYHLYPTYEQSELTKYAPGGLLMWHLFEWCIDNGIEIYDFTIGDEPYKDQWCDQELKLYDYYQGKTVLGLCYAWAFKTSRLLKRKIKHTPALWKVAQSVRAFLGKIRH</sequence>
<organism evidence="2 3">
    <name type="scientific">Crenothrix polyspora</name>
    <dbReference type="NCBI Taxonomy" id="360316"/>
    <lineage>
        <taxon>Bacteria</taxon>
        <taxon>Pseudomonadati</taxon>
        <taxon>Pseudomonadota</taxon>
        <taxon>Gammaproteobacteria</taxon>
        <taxon>Methylococcales</taxon>
        <taxon>Crenotrichaceae</taxon>
        <taxon>Crenothrix</taxon>
    </lineage>
</organism>
<dbReference type="Pfam" id="PF13480">
    <property type="entry name" value="Acetyltransf_6"/>
    <property type="match status" value="1"/>
</dbReference>
<accession>A0A1R4GZX5</accession>
<dbReference type="AlphaFoldDB" id="A0A1R4GZX5"/>
<dbReference type="EMBL" id="FUKJ01000023">
    <property type="protein sequence ID" value="SJM89502.1"/>
    <property type="molecule type" value="Genomic_DNA"/>
</dbReference>
<evidence type="ECO:0000259" key="1">
    <source>
        <dbReference type="Pfam" id="PF13480"/>
    </source>
</evidence>
<reference evidence="3" key="1">
    <citation type="submission" date="2017-02" db="EMBL/GenBank/DDBJ databases">
        <authorList>
            <person name="Daims H."/>
        </authorList>
    </citation>
    <scope>NUCLEOTIDE SEQUENCE [LARGE SCALE GENOMIC DNA]</scope>
</reference>
<gene>
    <name evidence="2" type="ORF">CRENPOLYSF2_1190003</name>
</gene>
<name>A0A1R4GZX5_9GAMM</name>
<dbReference type="Proteomes" id="UP000195442">
    <property type="component" value="Unassembled WGS sequence"/>
</dbReference>
<evidence type="ECO:0000313" key="2">
    <source>
        <dbReference type="EMBL" id="SJM89502.1"/>
    </source>
</evidence>
<dbReference type="RefSeq" id="WP_087145664.1">
    <property type="nucleotide sequence ID" value="NZ_FUKJ01000023.1"/>
</dbReference>
<feature type="domain" description="BioF2-like acetyltransferase" evidence="1">
    <location>
        <begin position="183"/>
        <end position="323"/>
    </location>
</feature>
<dbReference type="OrthoDB" id="9808976at2"/>